<name>A0ABD1LA50_9FABA</name>
<dbReference type="GO" id="GO:0006221">
    <property type="term" value="P:pyrimidine nucleotide biosynthetic process"/>
    <property type="evidence" value="ECO:0007669"/>
    <property type="project" value="UniProtKB-KW"/>
</dbReference>
<keyword evidence="2" id="KW-0067">ATP-binding</keyword>
<dbReference type="EMBL" id="JBGMDY010000010">
    <property type="protein sequence ID" value="KAL2320399.1"/>
    <property type="molecule type" value="Genomic_DNA"/>
</dbReference>
<reference evidence="4 5" key="1">
    <citation type="submission" date="2024-08" db="EMBL/GenBank/DDBJ databases">
        <title>Insights into the chromosomal genome structure of Flemingia macrophylla.</title>
        <authorList>
            <person name="Ding Y."/>
            <person name="Zhao Y."/>
            <person name="Bi W."/>
            <person name="Wu M."/>
            <person name="Zhao G."/>
            <person name="Gong Y."/>
            <person name="Li W."/>
            <person name="Zhang P."/>
        </authorList>
    </citation>
    <scope>NUCLEOTIDE SEQUENCE [LARGE SCALE GENOMIC DNA]</scope>
    <source>
        <strain evidence="4">DYQJB</strain>
        <tissue evidence="4">Leaf</tissue>
    </source>
</reference>
<accession>A0ABD1LA50</accession>
<comment type="caution">
    <text evidence="4">The sequence shown here is derived from an EMBL/GenBank/DDBJ whole genome shotgun (WGS) entry which is preliminary data.</text>
</comment>
<evidence type="ECO:0000259" key="3">
    <source>
        <dbReference type="Pfam" id="PF00493"/>
    </source>
</evidence>
<organism evidence="4 5">
    <name type="scientific">Flemingia macrophylla</name>
    <dbReference type="NCBI Taxonomy" id="520843"/>
    <lineage>
        <taxon>Eukaryota</taxon>
        <taxon>Viridiplantae</taxon>
        <taxon>Streptophyta</taxon>
        <taxon>Embryophyta</taxon>
        <taxon>Tracheophyta</taxon>
        <taxon>Spermatophyta</taxon>
        <taxon>Magnoliopsida</taxon>
        <taxon>eudicotyledons</taxon>
        <taxon>Gunneridae</taxon>
        <taxon>Pentapetalae</taxon>
        <taxon>rosids</taxon>
        <taxon>fabids</taxon>
        <taxon>Fabales</taxon>
        <taxon>Fabaceae</taxon>
        <taxon>Papilionoideae</taxon>
        <taxon>50 kb inversion clade</taxon>
        <taxon>NPAAA clade</taxon>
        <taxon>indigoferoid/millettioid clade</taxon>
        <taxon>Phaseoleae</taxon>
        <taxon>Flemingia</taxon>
    </lineage>
</organism>
<dbReference type="GO" id="GO:0005524">
    <property type="term" value="F:ATP binding"/>
    <property type="evidence" value="ECO:0007669"/>
    <property type="project" value="UniProtKB-KW"/>
</dbReference>
<dbReference type="AlphaFoldDB" id="A0ABD1LA50"/>
<evidence type="ECO:0000313" key="4">
    <source>
        <dbReference type="EMBL" id="KAL2320399.1"/>
    </source>
</evidence>
<dbReference type="SUPFAM" id="SSF52317">
    <property type="entry name" value="Class I glutamine amidotransferase-like"/>
    <property type="match status" value="1"/>
</dbReference>
<dbReference type="InterPro" id="IPR004468">
    <property type="entry name" value="CTP_synthase"/>
</dbReference>
<evidence type="ECO:0000256" key="2">
    <source>
        <dbReference type="ARBA" id="ARBA00022840"/>
    </source>
</evidence>
<protein>
    <recommendedName>
        <fullName evidence="3">MCM C-terminal AAA(+) ATPase domain-containing protein</fullName>
    </recommendedName>
</protein>
<gene>
    <name evidence="4" type="ORF">Fmac_029368</name>
</gene>
<dbReference type="PANTHER" id="PTHR11550">
    <property type="entry name" value="CTP SYNTHASE"/>
    <property type="match status" value="1"/>
</dbReference>
<keyword evidence="5" id="KW-1185">Reference proteome</keyword>
<keyword evidence="1" id="KW-0547">Nucleotide-binding</keyword>
<dbReference type="Pfam" id="PF00493">
    <property type="entry name" value="MCM"/>
    <property type="match status" value="1"/>
</dbReference>
<dbReference type="Gene3D" id="3.40.50.880">
    <property type="match status" value="1"/>
</dbReference>
<dbReference type="Proteomes" id="UP001603857">
    <property type="component" value="Unassembled WGS sequence"/>
</dbReference>
<feature type="domain" description="MCM C-terminal AAA(+) ATPase" evidence="3">
    <location>
        <begin position="27"/>
        <end position="64"/>
    </location>
</feature>
<proteinExistence type="predicted"/>
<dbReference type="InterPro" id="IPR029062">
    <property type="entry name" value="Class_I_gatase-like"/>
</dbReference>
<dbReference type="PANTHER" id="PTHR11550:SF0">
    <property type="entry name" value="CTP SYNTHASE-RELATED"/>
    <property type="match status" value="1"/>
</dbReference>
<sequence>MHADEARNLARDGDVAFGQFCLSAGANVAQLSKRPDIYEILTKSLVPNIWELDDVKKGLLCQALLHASVARNRKLIVDWVPTRDLEDVTYKEGVNGVLVPGGFGDRGVQGKILAAKYA</sequence>
<evidence type="ECO:0000256" key="1">
    <source>
        <dbReference type="ARBA" id="ARBA00022741"/>
    </source>
</evidence>
<dbReference type="InterPro" id="IPR001208">
    <property type="entry name" value="MCM_dom"/>
</dbReference>
<evidence type="ECO:0000313" key="5">
    <source>
        <dbReference type="Proteomes" id="UP001603857"/>
    </source>
</evidence>
<dbReference type="GO" id="GO:0003883">
    <property type="term" value="F:CTP synthase activity"/>
    <property type="evidence" value="ECO:0007669"/>
    <property type="project" value="UniProtKB-EC"/>
</dbReference>